<dbReference type="Gene3D" id="2.40.160.50">
    <property type="entry name" value="membrane protein fhac: a member of the omp85/tpsb transporter family"/>
    <property type="match status" value="1"/>
</dbReference>
<reference evidence="2 3" key="1">
    <citation type="submission" date="2016-06" db="EMBL/GenBank/DDBJ databases">
        <title>Complete genome sequence of a deep-branching marine Gamma Proteobacterium Woeseia oceani type strain XK5.</title>
        <authorList>
            <person name="Mu D."/>
            <person name="Du Z."/>
        </authorList>
    </citation>
    <scope>NUCLEOTIDE SEQUENCE [LARGE SCALE GENOMIC DNA]</scope>
    <source>
        <strain evidence="2 3">XK5</strain>
    </source>
</reference>
<dbReference type="RefSeq" id="WP_068614548.1">
    <property type="nucleotide sequence ID" value="NZ_CP016268.1"/>
</dbReference>
<protein>
    <recommendedName>
        <fullName evidence="4">TIGR03016 family PEP-CTERM system-associated outer membrane protein</fullName>
    </recommendedName>
</protein>
<dbReference type="AlphaFoldDB" id="A0A193LEQ5"/>
<gene>
    <name evidence="2" type="ORF">BA177_06765</name>
</gene>
<organism evidence="2 3">
    <name type="scientific">Woeseia oceani</name>
    <dbReference type="NCBI Taxonomy" id="1548547"/>
    <lineage>
        <taxon>Bacteria</taxon>
        <taxon>Pseudomonadati</taxon>
        <taxon>Pseudomonadota</taxon>
        <taxon>Gammaproteobacteria</taxon>
        <taxon>Woeseiales</taxon>
        <taxon>Woeseiaceae</taxon>
        <taxon>Woeseia</taxon>
    </lineage>
</organism>
<evidence type="ECO:0008006" key="4">
    <source>
        <dbReference type="Google" id="ProtNLM"/>
    </source>
</evidence>
<feature type="signal peptide" evidence="1">
    <location>
        <begin position="1"/>
        <end position="25"/>
    </location>
</feature>
<keyword evidence="1" id="KW-0732">Signal</keyword>
<dbReference type="OrthoDB" id="5979319at2"/>
<proteinExistence type="predicted"/>
<dbReference type="EMBL" id="CP016268">
    <property type="protein sequence ID" value="ANO50948.1"/>
    <property type="molecule type" value="Genomic_DNA"/>
</dbReference>
<sequence>MNKKMTVIARIGLLLISTSFGAAVAADFGLELEAGIGHSDNIGRLPDNGIDPQMDEIVYNAGLNITYTDESARAQVDIRGSLNYLGYDGNSFGSEVLPALDAGAIFQLIDRNLQWLFQGNVGQQSIDPFSPVTPGNRQNVSYFTTGPILQIPLSARFAATVSATYSDVNYEEQPFDNGRYGAQVGLVRQISQNRSVSFNVRGERTEFDQEILNPPIERYDAFARFETEGARNELAVDLGWSRADRDGVETKEPLAVVEWRRRVSEISTFSLEAGTRVSDAAQNFRGNQANSPQLGQVQNQTNISAPFRENFTTASFVYDRPRTDVYVAIDWSDDQYEDGGQFDRTSTGANFNVTRRLGSRWDGSVFGRISRRDYSNLDRDDEDQSYGISFGWRELETLDIDLRFERSTRDSSDPGSDVTENRVQLLFRYRPRLGR</sequence>
<dbReference type="Proteomes" id="UP000092695">
    <property type="component" value="Chromosome"/>
</dbReference>
<dbReference type="KEGG" id="woc:BA177_06765"/>
<feature type="chain" id="PRO_5008260161" description="TIGR03016 family PEP-CTERM system-associated outer membrane protein" evidence="1">
    <location>
        <begin position="26"/>
        <end position="435"/>
    </location>
</feature>
<name>A0A193LEQ5_9GAMM</name>
<dbReference type="STRING" id="1548547.BA177_06765"/>
<keyword evidence="3" id="KW-1185">Reference proteome</keyword>
<accession>A0A193LEQ5</accession>
<evidence type="ECO:0000313" key="2">
    <source>
        <dbReference type="EMBL" id="ANO50948.1"/>
    </source>
</evidence>
<evidence type="ECO:0000256" key="1">
    <source>
        <dbReference type="SAM" id="SignalP"/>
    </source>
</evidence>
<evidence type="ECO:0000313" key="3">
    <source>
        <dbReference type="Proteomes" id="UP000092695"/>
    </source>
</evidence>